<dbReference type="AlphaFoldDB" id="G7DWT1"/>
<dbReference type="InterPro" id="IPR001447">
    <property type="entry name" value="Arylamine_N-AcTrfase"/>
</dbReference>
<gene>
    <name evidence="2" type="primary">Mo01683</name>
    <name evidence="2" type="ORF">E5Q_01683</name>
</gene>
<dbReference type="EMBL" id="BABT02000054">
    <property type="protein sequence ID" value="GAA95028.1"/>
    <property type="molecule type" value="Genomic_DNA"/>
</dbReference>
<dbReference type="Gene3D" id="3.30.2140.20">
    <property type="match status" value="1"/>
</dbReference>
<dbReference type="OMA" id="AYCFYEI"/>
<name>G7DWT1_MIXOS</name>
<dbReference type="InParanoid" id="G7DWT1"/>
<evidence type="ECO:0000313" key="2">
    <source>
        <dbReference type="EMBL" id="GAA95028.1"/>
    </source>
</evidence>
<dbReference type="Pfam" id="PF00797">
    <property type="entry name" value="Acetyltransf_2"/>
    <property type="match status" value="1"/>
</dbReference>
<evidence type="ECO:0000313" key="3">
    <source>
        <dbReference type="Proteomes" id="UP000009131"/>
    </source>
</evidence>
<comment type="caution">
    <text evidence="2">The sequence shown here is derived from an EMBL/GenBank/DDBJ whole genome shotgun (WGS) entry which is preliminary data.</text>
</comment>
<comment type="similarity">
    <text evidence="1">Belongs to the arylamine N-acetyltransferase family.</text>
</comment>
<reference evidence="2 3" key="1">
    <citation type="journal article" date="2011" name="J. Gen. Appl. Microbiol.">
        <title>Draft genome sequencing of the enigmatic basidiomycete Mixia osmundae.</title>
        <authorList>
            <person name="Nishida H."/>
            <person name="Nagatsuka Y."/>
            <person name="Sugiyama J."/>
        </authorList>
    </citation>
    <scope>NUCLEOTIDE SEQUENCE [LARGE SCALE GENOMIC DNA]</scope>
    <source>
        <strain evidence="3">CBS 9802 / IAM 14324 / JCM 22182 / KY 12970</strain>
    </source>
</reference>
<dbReference type="PANTHER" id="PTHR11786">
    <property type="entry name" value="N-HYDROXYARYLAMINE O-ACETYLTRANSFERASE"/>
    <property type="match status" value="1"/>
</dbReference>
<dbReference type="HOGENOM" id="CLU_049918_0_0_1"/>
<dbReference type="STRING" id="764103.G7DWT1"/>
<dbReference type="InterPro" id="IPR053710">
    <property type="entry name" value="Arylamine_NAT_domain_sf"/>
</dbReference>
<protein>
    <submittedName>
        <fullName evidence="2">Uncharacterized protein</fullName>
    </submittedName>
</protein>
<dbReference type="InterPro" id="IPR038765">
    <property type="entry name" value="Papain-like_cys_pep_sf"/>
</dbReference>
<organism evidence="2 3">
    <name type="scientific">Mixia osmundae (strain CBS 9802 / IAM 14324 / JCM 22182 / KY 12970)</name>
    <dbReference type="NCBI Taxonomy" id="764103"/>
    <lineage>
        <taxon>Eukaryota</taxon>
        <taxon>Fungi</taxon>
        <taxon>Dikarya</taxon>
        <taxon>Basidiomycota</taxon>
        <taxon>Pucciniomycotina</taxon>
        <taxon>Mixiomycetes</taxon>
        <taxon>Mixiales</taxon>
        <taxon>Mixiaceae</taxon>
        <taxon>Mixia</taxon>
    </lineage>
</organism>
<dbReference type="RefSeq" id="XP_014564755.1">
    <property type="nucleotide sequence ID" value="XM_014709269.1"/>
</dbReference>
<proteinExistence type="inferred from homology"/>
<keyword evidence="3" id="KW-1185">Reference proteome</keyword>
<dbReference type="Proteomes" id="UP000009131">
    <property type="component" value="Unassembled WGS sequence"/>
</dbReference>
<reference evidence="2 3" key="2">
    <citation type="journal article" date="2012" name="Open Biol.">
        <title>Characteristics of nucleosomes and linker DNA regions on the genome of the basidiomycete Mixia osmundae revealed by mono- and dinucleosome mapping.</title>
        <authorList>
            <person name="Nishida H."/>
            <person name="Kondo S."/>
            <person name="Matsumoto T."/>
            <person name="Suzuki Y."/>
            <person name="Yoshikawa H."/>
            <person name="Taylor T.D."/>
            <person name="Sugiyama J."/>
        </authorList>
    </citation>
    <scope>NUCLEOTIDE SEQUENCE [LARGE SCALE GENOMIC DNA]</scope>
    <source>
        <strain evidence="3">CBS 9802 / IAM 14324 / JCM 22182 / KY 12970</strain>
    </source>
</reference>
<sequence length="325" mass="36849">MTWGVRPLLSREQIVAYLDRIGLPPSIIDDPPTLATLNTLQSAHLLSVPFETTGIHLAELDPSNADRPIALREGEGYLSKLDFCYTRVVQQRRGGFCFVLNTLFSALLRSWPTPFRVSDVGARTYLNRHQDPTGLDYAWTPFSHFVMLVEVSDRRDTRFLADVGFGGGAADYAVPLDTDETVSSIAGNYKYRMKKEKLPGHDVEQLPDMPEGYTLWRYFPARDGESKSYWSPAYHLHAISLTPIDFEVANHYMATHKEQRFVNLLVASILHRNGNRTSLLWEASTEQPCTLVEREGLTGQVVKETQVEKTYGAVWHVLRDTFHFG</sequence>
<accession>G7DWT1</accession>
<dbReference type="GO" id="GO:0016407">
    <property type="term" value="F:acetyltransferase activity"/>
    <property type="evidence" value="ECO:0007669"/>
    <property type="project" value="InterPro"/>
</dbReference>
<evidence type="ECO:0000256" key="1">
    <source>
        <dbReference type="ARBA" id="ARBA00006547"/>
    </source>
</evidence>
<dbReference type="RefSeq" id="XP_014566725.1">
    <property type="nucleotide sequence ID" value="XM_014711239.1"/>
</dbReference>
<dbReference type="eggNOG" id="ENOG502RD0D">
    <property type="taxonomic scope" value="Eukaryota"/>
</dbReference>
<dbReference type="SUPFAM" id="SSF54001">
    <property type="entry name" value="Cysteine proteinases"/>
    <property type="match status" value="1"/>
</dbReference>
<dbReference type="PANTHER" id="PTHR11786:SF0">
    <property type="entry name" value="ARYLAMINE N-ACETYLTRANSFERASE 4-RELATED"/>
    <property type="match status" value="1"/>
</dbReference>
<dbReference type="OrthoDB" id="10260017at2759"/>